<evidence type="ECO:0000256" key="11">
    <source>
        <dbReference type="ARBA" id="ARBA00023180"/>
    </source>
</evidence>
<dbReference type="InterPro" id="IPR013783">
    <property type="entry name" value="Ig-like_fold"/>
</dbReference>
<keyword evidence="4 16" id="KW-0812">Transmembrane</keyword>
<keyword evidence="6" id="KW-0677">Repeat</keyword>
<gene>
    <name evidence="19" type="primary">LOC102513768</name>
</gene>
<dbReference type="CDD" id="cd05751">
    <property type="entry name" value="IgC2_D1_LILR_KIR_like"/>
    <property type="match status" value="1"/>
</dbReference>
<evidence type="ECO:0000256" key="3">
    <source>
        <dbReference type="ARBA" id="ARBA00022475"/>
    </source>
</evidence>
<dbReference type="Gene3D" id="2.60.40.10">
    <property type="entry name" value="Immunoglobulins"/>
    <property type="match status" value="2"/>
</dbReference>
<feature type="region of interest" description="Disordered" evidence="15">
    <location>
        <begin position="413"/>
        <end position="452"/>
    </location>
</feature>
<keyword evidence="18" id="KW-1185">Reference proteome</keyword>
<reference evidence="19" key="1">
    <citation type="submission" date="2025-08" db="UniProtKB">
        <authorList>
            <consortium name="RefSeq"/>
        </authorList>
    </citation>
    <scope>IDENTIFICATION</scope>
    <source>
        <tissue evidence="19">Ear skin</tissue>
    </source>
</reference>
<keyword evidence="7 16" id="KW-1133">Transmembrane helix</keyword>
<feature type="region of interest" description="Disordered" evidence="15">
    <location>
        <begin position="324"/>
        <end position="366"/>
    </location>
</feature>
<evidence type="ECO:0000256" key="4">
    <source>
        <dbReference type="ARBA" id="ARBA00022692"/>
    </source>
</evidence>
<dbReference type="InterPro" id="IPR036179">
    <property type="entry name" value="Ig-like_dom_sf"/>
</dbReference>
<keyword evidence="12" id="KW-0393">Immunoglobulin domain</keyword>
<evidence type="ECO:0000256" key="8">
    <source>
        <dbReference type="ARBA" id="ARBA00023136"/>
    </source>
</evidence>
<feature type="domain" description="Immunoglobulin" evidence="17">
    <location>
        <begin position="236"/>
        <end position="318"/>
    </location>
</feature>
<evidence type="ECO:0000256" key="15">
    <source>
        <dbReference type="SAM" id="MobiDB-lite"/>
    </source>
</evidence>
<evidence type="ECO:0000256" key="13">
    <source>
        <dbReference type="ARBA" id="ARBA00040484"/>
    </source>
</evidence>
<sequence length="452" mass="50990">MSSRGIMSIFHNLEADPEMSFRWRRKLSEILVRKHRYNRRCHGHHASVLTPDGQRWRETFESSREKGQCESPTLMMLGFTDHILCISLAAGLGLHPAAPHQPSRTSAMPPALAALLFLGLFLSQRSSTQKQTLSKPAIWAKPSFMVPKGQPVIIWCQGAHGAVEYQLYFEGGFSALERPKSLRMTNKVKFPIPAMTSNTAGIYRCFYRSGELWSEPSDPLDLVVTGMYDTPTLSVQPRPEVASGENVTFYCHLAAATNTFFLLKEGTPRRPQSRYGNIWAEFPVGPVSAAHRGTYRCFGSYNNHAWSFPSEPVELLVRGDVGDTSAARTEHTSSPAEDRPRASARRHTPLEQHTGGTRDPWDSYPLTTETPFEKDLALWDHTAQNLLRIGLAFLVLVAVVWLLAEDWLHRKKPQKRANRVSSRECRRRFRTQRPLEKQPRDVVATGKADSLS</sequence>
<keyword evidence="8 16" id="KW-0472">Membrane</keyword>
<evidence type="ECO:0000256" key="1">
    <source>
        <dbReference type="ARBA" id="ARBA00004251"/>
    </source>
</evidence>
<dbReference type="GO" id="GO:0002764">
    <property type="term" value="P:immune response-regulating signaling pathway"/>
    <property type="evidence" value="ECO:0007669"/>
    <property type="project" value="TreeGrafter"/>
</dbReference>
<evidence type="ECO:0000256" key="16">
    <source>
        <dbReference type="SAM" id="Phobius"/>
    </source>
</evidence>
<dbReference type="PANTHER" id="PTHR11738:SF14">
    <property type="entry name" value="NATURAL CYTOTOXICITY TRIGGERING RECEPTOR 1"/>
    <property type="match status" value="1"/>
</dbReference>
<evidence type="ECO:0000256" key="5">
    <source>
        <dbReference type="ARBA" id="ARBA00022729"/>
    </source>
</evidence>
<evidence type="ECO:0000313" key="18">
    <source>
        <dbReference type="Proteomes" id="UP000694856"/>
    </source>
</evidence>
<accession>A0A8B8TN57</accession>
<name>A0A8B8TN57_CAMFR</name>
<organism evidence="18 19">
    <name type="scientific">Camelus ferus</name>
    <name type="common">Wild bactrian camel</name>
    <name type="synonym">Camelus bactrianus ferus</name>
    <dbReference type="NCBI Taxonomy" id="419612"/>
    <lineage>
        <taxon>Eukaryota</taxon>
        <taxon>Metazoa</taxon>
        <taxon>Chordata</taxon>
        <taxon>Craniata</taxon>
        <taxon>Vertebrata</taxon>
        <taxon>Euteleostomi</taxon>
        <taxon>Mammalia</taxon>
        <taxon>Eutheria</taxon>
        <taxon>Laurasiatheria</taxon>
        <taxon>Artiodactyla</taxon>
        <taxon>Tylopoda</taxon>
        <taxon>Camelidae</taxon>
        <taxon>Camelus</taxon>
    </lineage>
</organism>
<dbReference type="Pfam" id="PF13895">
    <property type="entry name" value="Ig_2"/>
    <property type="match status" value="2"/>
</dbReference>
<dbReference type="PANTHER" id="PTHR11738">
    <property type="entry name" value="MHC CLASS I NK CELL RECEPTOR"/>
    <property type="match status" value="1"/>
</dbReference>
<evidence type="ECO:0000256" key="2">
    <source>
        <dbReference type="ARBA" id="ARBA00006531"/>
    </source>
</evidence>
<feature type="domain" description="Immunoglobulin" evidence="17">
    <location>
        <begin position="141"/>
        <end position="225"/>
    </location>
</feature>
<keyword evidence="11" id="KW-0325">Glycoprotein</keyword>
<dbReference type="InterPro" id="IPR003599">
    <property type="entry name" value="Ig_sub"/>
</dbReference>
<comment type="subcellular location">
    <subcellularLocation>
        <location evidence="1">Cell membrane</location>
        <topology evidence="1">Single-pass type I membrane protein</topology>
    </subcellularLocation>
</comment>
<dbReference type="Proteomes" id="UP000694856">
    <property type="component" value="Chromosome 9"/>
</dbReference>
<dbReference type="FunFam" id="2.60.40.10:FF:000049">
    <property type="entry name" value="Leukocyte immunoglobulin-like receptor subfamily B member 1"/>
    <property type="match status" value="2"/>
</dbReference>
<protein>
    <recommendedName>
        <fullName evidence="13">Natural cytotoxicity triggering receptor 1</fullName>
    </recommendedName>
    <alternativeName>
        <fullName evidence="14">Natural killer cell p46-related protein</fullName>
    </alternativeName>
</protein>
<keyword evidence="10 19" id="KW-0675">Receptor</keyword>
<dbReference type="SMART" id="SM00409">
    <property type="entry name" value="IG"/>
    <property type="match status" value="2"/>
</dbReference>
<comment type="similarity">
    <text evidence="2">Belongs to the natural cytotoxicity receptor (NCR) family.</text>
</comment>
<evidence type="ECO:0000256" key="6">
    <source>
        <dbReference type="ARBA" id="ARBA00022737"/>
    </source>
</evidence>
<evidence type="ECO:0000256" key="14">
    <source>
        <dbReference type="ARBA" id="ARBA00041225"/>
    </source>
</evidence>
<feature type="transmembrane region" description="Helical" evidence="16">
    <location>
        <begin position="386"/>
        <end position="404"/>
    </location>
</feature>
<feature type="compositionally biased region" description="Basic and acidic residues" evidence="15">
    <location>
        <begin position="328"/>
        <end position="341"/>
    </location>
</feature>
<evidence type="ECO:0000256" key="10">
    <source>
        <dbReference type="ARBA" id="ARBA00023170"/>
    </source>
</evidence>
<keyword evidence="5" id="KW-0732">Signal</keyword>
<dbReference type="SUPFAM" id="SSF48726">
    <property type="entry name" value="Immunoglobulin"/>
    <property type="match status" value="2"/>
</dbReference>
<dbReference type="GeneID" id="102513768"/>
<evidence type="ECO:0000256" key="12">
    <source>
        <dbReference type="ARBA" id="ARBA00023319"/>
    </source>
</evidence>
<dbReference type="GO" id="GO:0005886">
    <property type="term" value="C:plasma membrane"/>
    <property type="evidence" value="ECO:0007669"/>
    <property type="project" value="UniProtKB-SubCell"/>
</dbReference>
<dbReference type="InterPro" id="IPR050412">
    <property type="entry name" value="Ig-like_Receptors_ImmuneReg"/>
</dbReference>
<keyword evidence="3" id="KW-1003">Cell membrane</keyword>
<evidence type="ECO:0000256" key="7">
    <source>
        <dbReference type="ARBA" id="ARBA00022989"/>
    </source>
</evidence>
<dbReference type="AlphaFoldDB" id="A0A8B8TN57"/>
<proteinExistence type="inferred from homology"/>
<keyword evidence="9" id="KW-1015">Disulfide bond</keyword>
<dbReference type="RefSeq" id="XP_032343689.1">
    <property type="nucleotide sequence ID" value="XM_032487798.1"/>
</dbReference>
<evidence type="ECO:0000256" key="9">
    <source>
        <dbReference type="ARBA" id="ARBA00023157"/>
    </source>
</evidence>
<evidence type="ECO:0000259" key="17">
    <source>
        <dbReference type="SMART" id="SM00409"/>
    </source>
</evidence>
<evidence type="ECO:0000313" key="19">
    <source>
        <dbReference type="RefSeq" id="XP_032343689.1"/>
    </source>
</evidence>